<dbReference type="GO" id="GO:0008967">
    <property type="term" value="F:phosphoglycolate phosphatase activity"/>
    <property type="evidence" value="ECO:0007669"/>
    <property type="project" value="TreeGrafter"/>
</dbReference>
<protein>
    <submittedName>
        <fullName evidence="1">Phosphoglycolate phosphatase-like HAD superfamily hydrolase</fullName>
    </submittedName>
</protein>
<accession>A0A326UCP5</accession>
<dbReference type="AlphaFoldDB" id="A0A326UCP5"/>
<dbReference type="InterPro" id="IPR023214">
    <property type="entry name" value="HAD_sf"/>
</dbReference>
<dbReference type="PANTHER" id="PTHR43434">
    <property type="entry name" value="PHOSPHOGLYCOLATE PHOSPHATASE"/>
    <property type="match status" value="1"/>
</dbReference>
<dbReference type="EMBL" id="QKUF01000005">
    <property type="protein sequence ID" value="PZW32059.1"/>
    <property type="molecule type" value="Genomic_DNA"/>
</dbReference>
<proteinExistence type="predicted"/>
<dbReference type="Gene3D" id="3.40.50.1000">
    <property type="entry name" value="HAD superfamily/HAD-like"/>
    <property type="match status" value="1"/>
</dbReference>
<organism evidence="1 2">
    <name type="scientific">Thermosporothrix hazakensis</name>
    <dbReference type="NCBI Taxonomy" id="644383"/>
    <lineage>
        <taxon>Bacteria</taxon>
        <taxon>Bacillati</taxon>
        <taxon>Chloroflexota</taxon>
        <taxon>Ktedonobacteria</taxon>
        <taxon>Ktedonobacterales</taxon>
        <taxon>Thermosporotrichaceae</taxon>
        <taxon>Thermosporothrix</taxon>
    </lineage>
</organism>
<dbReference type="SFLD" id="SFLDG01129">
    <property type="entry name" value="C1.5:_HAD__Beta-PGM__Phosphata"/>
    <property type="match status" value="1"/>
</dbReference>
<dbReference type="PANTHER" id="PTHR43434:SF1">
    <property type="entry name" value="PHOSPHOGLYCOLATE PHOSPHATASE"/>
    <property type="match status" value="1"/>
</dbReference>
<dbReference type="Pfam" id="PF13419">
    <property type="entry name" value="HAD_2"/>
    <property type="match status" value="1"/>
</dbReference>
<dbReference type="Proteomes" id="UP000248806">
    <property type="component" value="Unassembled WGS sequence"/>
</dbReference>
<dbReference type="SFLD" id="SFLDS00003">
    <property type="entry name" value="Haloacid_Dehalogenase"/>
    <property type="match status" value="1"/>
</dbReference>
<reference evidence="1 2" key="1">
    <citation type="submission" date="2018-06" db="EMBL/GenBank/DDBJ databases">
        <title>Genomic Encyclopedia of Archaeal and Bacterial Type Strains, Phase II (KMG-II): from individual species to whole genera.</title>
        <authorList>
            <person name="Goeker M."/>
        </authorList>
    </citation>
    <scope>NUCLEOTIDE SEQUENCE [LARGE SCALE GENOMIC DNA]</scope>
    <source>
        <strain evidence="1 2">ATCC BAA-1881</strain>
    </source>
</reference>
<dbReference type="InterPro" id="IPR041492">
    <property type="entry name" value="HAD_2"/>
</dbReference>
<dbReference type="SUPFAM" id="SSF56784">
    <property type="entry name" value="HAD-like"/>
    <property type="match status" value="1"/>
</dbReference>
<dbReference type="GO" id="GO:0006281">
    <property type="term" value="P:DNA repair"/>
    <property type="evidence" value="ECO:0007669"/>
    <property type="project" value="TreeGrafter"/>
</dbReference>
<dbReference type="InterPro" id="IPR011009">
    <property type="entry name" value="Kinase-like_dom_sf"/>
</dbReference>
<keyword evidence="1" id="KW-0378">Hydrolase</keyword>
<dbReference type="OrthoDB" id="2474611at2"/>
<dbReference type="InterPro" id="IPR050155">
    <property type="entry name" value="HAD-like_hydrolase_sf"/>
</dbReference>
<sequence>MAEKVIVFDLDGVITNEECYWVAAGLVLHELLYSPRYWNIDGRKEYHAPQHAEEAKALAESVFPVALIQGLKARAVNSNWDTCYAGFSLYLIDLLSLLPASAREALQPLRPWEEDWNTAFRAALAQVTLPEIGPQRLCSLSDPIFSGYTGFALLDRFNTVAEQRAGLKDVKIFSRYSDSWKFVQNIFQEWYLGDTLYQQSYRRKPLQPGKPGCIHDEKPQLPLDQITTALKALRAQGYTLAVCTGRDWQEATTPLKKYDLYQYFDKLHIVTDTQVVEAEQSYREQGYTLSLSKPHPFPFLKAFRPEHRPDAPLPPRGSFIVVGDTPSDVRGAEAANAISIAVYSGVRTEEARALLEQSQPDFLLKDITRVPELVAQFDDLGTIQRLQFTEKAKAELLLQRWFYLHMQLATASVSLTPKATSLNSFNGIYRSNTGEFFFKTHIEDQGILAEYYNAKLLTKAGYHIVRPVRTLHEKDRQMVIYPVVRWPVMFDLMREVETGDTHRATEEILVEAEKRECERLLSIYRDSLQFVSPAEHASAPVHQLFWHRLTGERLKTFYTGKRIPLPRHPESGIPFEELLTYRWRINGVVQPYTLGKLIKRAEVALLPSREAATVVGHGDAHFGNVFLEQQRDYLYFDPAFAGRHSPLLDIIKPLFHNVFATWMYFPFEVEPTCTLQARLDQEEREVVVEYDFTLAPVRLALLQTKLKHLIYPLLDWLRSIDSLPDDWEMIIQSALLCCPLLTINLFDPKRMPPLIGWVGLTYAVYMGNNGVFSWKD</sequence>
<dbReference type="SUPFAM" id="SSF56112">
    <property type="entry name" value="Protein kinase-like (PK-like)"/>
    <property type="match status" value="1"/>
</dbReference>
<comment type="caution">
    <text evidence="1">The sequence shown here is derived from an EMBL/GenBank/DDBJ whole genome shotgun (WGS) entry which is preliminary data.</text>
</comment>
<name>A0A326UCP5_THEHA</name>
<evidence type="ECO:0000313" key="2">
    <source>
        <dbReference type="Proteomes" id="UP000248806"/>
    </source>
</evidence>
<evidence type="ECO:0000313" key="1">
    <source>
        <dbReference type="EMBL" id="PZW32059.1"/>
    </source>
</evidence>
<dbReference type="CDD" id="cd01427">
    <property type="entry name" value="HAD_like"/>
    <property type="match status" value="1"/>
</dbReference>
<gene>
    <name evidence="1" type="ORF">EI42_02085</name>
</gene>
<dbReference type="RefSeq" id="WP_111321541.1">
    <property type="nucleotide sequence ID" value="NZ_BIFX01000001.1"/>
</dbReference>
<dbReference type="InterPro" id="IPR036412">
    <property type="entry name" value="HAD-like_sf"/>
</dbReference>
<keyword evidence="2" id="KW-1185">Reference proteome</keyword>